<reference evidence="2 3" key="1">
    <citation type="submission" date="2014-02" db="EMBL/GenBank/DDBJ databases">
        <title>Transposable element dynamics among asymbiotic and ectomycorrhizal Amanita fungi.</title>
        <authorList>
            <consortium name="DOE Joint Genome Institute"/>
            <person name="Hess J."/>
            <person name="Skrede I."/>
            <person name="Wolfe B."/>
            <person name="LaButti K."/>
            <person name="Ohm R.A."/>
            <person name="Grigoriev I.V."/>
            <person name="Pringle A."/>
        </authorList>
    </citation>
    <scope>NUCLEOTIDE SEQUENCE [LARGE SCALE GENOMIC DNA]</scope>
    <source>
        <strain evidence="2 3">SKay4041</strain>
    </source>
</reference>
<dbReference type="AlphaFoldDB" id="A0A2A9NIS2"/>
<keyword evidence="1" id="KW-0472">Membrane</keyword>
<dbReference type="EMBL" id="KZ302073">
    <property type="protein sequence ID" value="PFH48191.1"/>
    <property type="molecule type" value="Genomic_DNA"/>
</dbReference>
<keyword evidence="1" id="KW-1133">Transmembrane helix</keyword>
<keyword evidence="1" id="KW-0812">Transmembrane</keyword>
<dbReference type="Proteomes" id="UP000242287">
    <property type="component" value="Unassembled WGS sequence"/>
</dbReference>
<protein>
    <submittedName>
        <fullName evidence="2">Uncharacterized protein</fullName>
    </submittedName>
</protein>
<keyword evidence="3" id="KW-1185">Reference proteome</keyword>
<feature type="transmembrane region" description="Helical" evidence="1">
    <location>
        <begin position="131"/>
        <end position="149"/>
    </location>
</feature>
<dbReference type="OrthoDB" id="440424at2759"/>
<feature type="transmembrane region" description="Helical" evidence="1">
    <location>
        <begin position="55"/>
        <end position="78"/>
    </location>
</feature>
<gene>
    <name evidence="2" type="ORF">AMATHDRAFT_49720</name>
</gene>
<accession>A0A2A9NIS2</accession>
<evidence type="ECO:0000256" key="1">
    <source>
        <dbReference type="SAM" id="Phobius"/>
    </source>
</evidence>
<proteinExistence type="predicted"/>
<evidence type="ECO:0000313" key="3">
    <source>
        <dbReference type="Proteomes" id="UP000242287"/>
    </source>
</evidence>
<name>A0A2A9NIS2_9AGAR</name>
<dbReference type="Gene3D" id="6.10.110.10">
    <property type="match status" value="1"/>
</dbReference>
<sequence>MYISTSNSGRTINITIPDAAYSAIQQGLRLAYEYPRSFALILLVWSFYPEFPFDVLYRIFIGIPKAMFLSVVWCLGFMRRGVARGSYAADYQSGTYGAYTPANSYFSRYQSYGALNTDTDTPRRRSLGMSLFGWGLFLASIYVFLDSIVHERNPAKW</sequence>
<dbReference type="InterPro" id="IPR038213">
    <property type="entry name" value="IFI6/IFI27-like_sf"/>
</dbReference>
<evidence type="ECO:0000313" key="2">
    <source>
        <dbReference type="EMBL" id="PFH48191.1"/>
    </source>
</evidence>
<organism evidence="2 3">
    <name type="scientific">Amanita thiersii Skay4041</name>
    <dbReference type="NCBI Taxonomy" id="703135"/>
    <lineage>
        <taxon>Eukaryota</taxon>
        <taxon>Fungi</taxon>
        <taxon>Dikarya</taxon>
        <taxon>Basidiomycota</taxon>
        <taxon>Agaricomycotina</taxon>
        <taxon>Agaricomycetes</taxon>
        <taxon>Agaricomycetidae</taxon>
        <taxon>Agaricales</taxon>
        <taxon>Pluteineae</taxon>
        <taxon>Amanitaceae</taxon>
        <taxon>Amanita</taxon>
    </lineage>
</organism>